<keyword evidence="1" id="KW-0723">Serine/threonine-protein kinase</keyword>
<proteinExistence type="predicted"/>
<dbReference type="GO" id="GO:0004674">
    <property type="term" value="F:protein serine/threonine kinase activity"/>
    <property type="evidence" value="ECO:0007669"/>
    <property type="project" value="UniProtKB-KW"/>
</dbReference>
<organism evidence="1 2">
    <name type="scientific">Pseudomonas syringae pv. actinidiae</name>
    <dbReference type="NCBI Taxonomy" id="103796"/>
    <lineage>
        <taxon>Bacteria</taxon>
        <taxon>Pseudomonadati</taxon>
        <taxon>Pseudomonadota</taxon>
        <taxon>Gammaproteobacteria</taxon>
        <taxon>Pseudomonadales</taxon>
        <taxon>Pseudomonadaceae</taxon>
        <taxon>Pseudomonas</taxon>
        <taxon>Pseudomonas syringae</taxon>
    </lineage>
</organism>
<accession>A0AAN4TKE0</accession>
<reference evidence="1 2" key="1">
    <citation type="submission" date="2018-04" db="EMBL/GenBank/DDBJ databases">
        <title>Draft genome sequence of Pseudomonas syringae pv. actinidiae biovar 3 strains isolated from kiwifruit in Kagawa prefecture.</title>
        <authorList>
            <person name="Tabuchi M."/>
            <person name="Saito M."/>
            <person name="Fujiwara S."/>
            <person name="Sasa N."/>
            <person name="Akimitsu K."/>
            <person name="Gomi K."/>
            <person name="Konishi-Sugita S."/>
            <person name="Hamano K."/>
            <person name="Kataoka I."/>
        </authorList>
    </citation>
    <scope>NUCLEOTIDE SEQUENCE [LARGE SCALE GENOMIC DNA]</scope>
    <source>
        <strain evidence="1 2">MAFF212211</strain>
    </source>
</reference>
<dbReference type="AlphaFoldDB" id="A0AAN4TKE0"/>
<keyword evidence="1" id="KW-0808">Transferase</keyword>
<sequence length="176" mass="19479">MVSPDLPLPFVEAAFHDDNEGLLPITALNEPVKVELKVWNEATEDDVYRLVWNDIPIGESKLILNTDLPGDPLFLEIPVEHLVEGVHSLAFLATNHENNISELSLPVRVEVDLTPPGRPQLGPIKFPPEVEGGLTSDELSELVYRLKINFSHACVVIAARARCILFKISSPLAFQT</sequence>
<dbReference type="Proteomes" id="UP000248291">
    <property type="component" value="Unassembled WGS sequence"/>
</dbReference>
<evidence type="ECO:0000313" key="1">
    <source>
        <dbReference type="EMBL" id="GBH16713.1"/>
    </source>
</evidence>
<protein>
    <submittedName>
        <fullName evidence="1">Serine/threonine protein kinase</fullName>
    </submittedName>
</protein>
<dbReference type="RefSeq" id="WP_050558770.1">
    <property type="nucleotide sequence ID" value="NZ_BGKA01000089.1"/>
</dbReference>
<name>A0AAN4TKE0_PSESF</name>
<dbReference type="EMBL" id="BGKA01000089">
    <property type="protein sequence ID" value="GBH16713.1"/>
    <property type="molecule type" value="Genomic_DNA"/>
</dbReference>
<evidence type="ECO:0000313" key="2">
    <source>
        <dbReference type="Proteomes" id="UP000248291"/>
    </source>
</evidence>
<keyword evidence="1" id="KW-0418">Kinase</keyword>
<gene>
    <name evidence="1" type="ORF">KPSA3_02669</name>
</gene>
<comment type="caution">
    <text evidence="1">The sequence shown here is derived from an EMBL/GenBank/DDBJ whole genome shotgun (WGS) entry which is preliminary data.</text>
</comment>